<evidence type="ECO:0000256" key="9">
    <source>
        <dbReference type="RuleBase" id="RU004391"/>
    </source>
</evidence>
<comment type="pathway">
    <text evidence="1 9">Sulfur metabolism; glutathione biosynthesis; glutathione from L-cysteine and L-glutamate: step 1/2.</text>
</comment>
<dbReference type="SUPFAM" id="SSF55931">
    <property type="entry name" value="Glutamine synthetase/guanido kinase"/>
    <property type="match status" value="1"/>
</dbReference>
<sequence>MNLSEVDVMILDLAIQLTNDQILKRHMQLGVELEKHRVDKQGNLSTTPFPDINQCDVTNNIKREFAVSQAEFVSPKMTTASQLYDFMTDTVKKFNQVMSTDEILWPFSMPPDLPADRDQIPISVEPKESYQYRLESKARHELGKAMNTGVHINLSLTKPAMQKIVHQQPDLVTQQDLYVKMAQHFVLNRWVLTYLFGASPVVEENYFVDDREMVRPVRSIRSSRFGFGNNVMGDYSSVKAYAKKIEAAVATDKLIEPREFYDSVRLKHAGSKDPADLLTDGVTYIELRTFDVNPFTASGISVEQLQLVQLLSLYFLNQPALLTWQLPQLTQQAKRMNNHVALEHPLALSRYHREGVELLQDVEKFVDDQKLGDESKRLVQCFKEQFKCPELTLAGRLTKQVQDKSLLSFGLRQGERLMS</sequence>
<protein>
    <recommendedName>
        <fullName evidence="2 9">Glutamate--cysteine ligase</fullName>
        <ecNumber evidence="2 9">6.3.2.2</ecNumber>
    </recommendedName>
</protein>
<evidence type="ECO:0000256" key="6">
    <source>
        <dbReference type="ARBA" id="ARBA00022840"/>
    </source>
</evidence>
<dbReference type="Proteomes" id="UP000051884">
    <property type="component" value="Unassembled WGS sequence"/>
</dbReference>
<keyword evidence="4 8" id="KW-0317">Glutathione biosynthesis</keyword>
<reference evidence="11 12" key="1">
    <citation type="journal article" date="2015" name="Genome Announc.">
        <title>Expanding the biotechnology potential of lactobacilli through comparative genomics of 213 strains and associated genera.</title>
        <authorList>
            <person name="Sun Z."/>
            <person name="Harris H.M."/>
            <person name="McCann A."/>
            <person name="Guo C."/>
            <person name="Argimon S."/>
            <person name="Zhang W."/>
            <person name="Yang X."/>
            <person name="Jeffery I.B."/>
            <person name="Cooney J.C."/>
            <person name="Kagawa T.F."/>
            <person name="Liu W."/>
            <person name="Song Y."/>
            <person name="Salvetti E."/>
            <person name="Wrobel A."/>
            <person name="Rasinkangas P."/>
            <person name="Parkhill J."/>
            <person name="Rea M.C."/>
            <person name="O'Sullivan O."/>
            <person name="Ritari J."/>
            <person name="Douillard F.P."/>
            <person name="Paul Ross R."/>
            <person name="Yang R."/>
            <person name="Briner A.E."/>
            <person name="Felis G.E."/>
            <person name="de Vos W.M."/>
            <person name="Barrangou R."/>
            <person name="Klaenhammer T.R."/>
            <person name="Caufield P.W."/>
            <person name="Cui Y."/>
            <person name="Zhang H."/>
            <person name="O'Toole P.W."/>
        </authorList>
    </citation>
    <scope>NUCLEOTIDE SEQUENCE [LARGE SCALE GENOMIC DNA]</scope>
    <source>
        <strain evidence="11 12">DSM 26202</strain>
    </source>
</reference>
<evidence type="ECO:0000313" key="11">
    <source>
        <dbReference type="EMBL" id="KRO08791.1"/>
    </source>
</evidence>
<comment type="caution">
    <text evidence="11">The sequence shown here is derived from an EMBL/GenBank/DDBJ whole genome shotgun (WGS) entry which is preliminary data.</text>
</comment>
<dbReference type="InterPro" id="IPR006334">
    <property type="entry name" value="Glut_cys_ligase"/>
</dbReference>
<dbReference type="InterPro" id="IPR007370">
    <property type="entry name" value="Glu_cys_ligase"/>
</dbReference>
<comment type="catalytic activity">
    <reaction evidence="7 9">
        <text>L-cysteine + L-glutamate + ATP = gamma-L-glutamyl-L-cysteine + ADP + phosphate + H(+)</text>
        <dbReference type="Rhea" id="RHEA:13285"/>
        <dbReference type="ChEBI" id="CHEBI:15378"/>
        <dbReference type="ChEBI" id="CHEBI:29985"/>
        <dbReference type="ChEBI" id="CHEBI:30616"/>
        <dbReference type="ChEBI" id="CHEBI:35235"/>
        <dbReference type="ChEBI" id="CHEBI:43474"/>
        <dbReference type="ChEBI" id="CHEBI:58173"/>
        <dbReference type="ChEBI" id="CHEBI:456216"/>
        <dbReference type="EC" id="6.3.2.2"/>
    </reaction>
</comment>
<feature type="domain" description="Glutamate--cysteine ligase" evidence="10">
    <location>
        <begin position="257"/>
        <end position="317"/>
    </location>
</feature>
<gene>
    <name evidence="11" type="ORF">IV59_GL001130</name>
</gene>
<organism evidence="11 12">
    <name type="scientific">Paucilactobacillus hokkaidonensis</name>
    <dbReference type="NCBI Taxonomy" id="1193095"/>
    <lineage>
        <taxon>Bacteria</taxon>
        <taxon>Bacillati</taxon>
        <taxon>Bacillota</taxon>
        <taxon>Bacilli</taxon>
        <taxon>Lactobacillales</taxon>
        <taxon>Lactobacillaceae</taxon>
        <taxon>Paucilactobacillus</taxon>
    </lineage>
</organism>
<dbReference type="PANTHER" id="PTHR38761:SF1">
    <property type="entry name" value="GLUTAMATE--CYSTEINE LIGASE"/>
    <property type="match status" value="1"/>
</dbReference>
<dbReference type="PANTHER" id="PTHR38761">
    <property type="entry name" value="GLUTAMATE--CYSTEINE LIGASE"/>
    <property type="match status" value="1"/>
</dbReference>
<evidence type="ECO:0000256" key="5">
    <source>
        <dbReference type="ARBA" id="ARBA00022741"/>
    </source>
</evidence>
<evidence type="ECO:0000256" key="8">
    <source>
        <dbReference type="RuleBase" id="RU003544"/>
    </source>
</evidence>
<evidence type="ECO:0000259" key="10">
    <source>
        <dbReference type="Pfam" id="PF04262"/>
    </source>
</evidence>
<dbReference type="GO" id="GO:0016874">
    <property type="term" value="F:ligase activity"/>
    <property type="evidence" value="ECO:0007669"/>
    <property type="project" value="UniProtKB-KW"/>
</dbReference>
<accession>A0ABR5Q5J2</accession>
<dbReference type="InterPro" id="IPR014746">
    <property type="entry name" value="Gln_synth/guanido_kin_cat_dom"/>
</dbReference>
<dbReference type="Pfam" id="PF04262">
    <property type="entry name" value="Glu_cys_ligase"/>
    <property type="match status" value="2"/>
</dbReference>
<feature type="domain" description="Glutamate--cysteine ligase" evidence="10">
    <location>
        <begin position="23"/>
        <end position="252"/>
    </location>
</feature>
<dbReference type="Gene3D" id="3.30.590.20">
    <property type="match status" value="1"/>
</dbReference>
<proteinExistence type="inferred from homology"/>
<dbReference type="EMBL" id="JQCH01000024">
    <property type="protein sequence ID" value="KRO08791.1"/>
    <property type="molecule type" value="Genomic_DNA"/>
</dbReference>
<evidence type="ECO:0000256" key="7">
    <source>
        <dbReference type="ARBA" id="ARBA00048819"/>
    </source>
</evidence>
<keyword evidence="12" id="KW-1185">Reference proteome</keyword>
<keyword evidence="6" id="KW-0067">ATP-binding</keyword>
<name>A0ABR5Q5J2_9LACO</name>
<evidence type="ECO:0000313" key="12">
    <source>
        <dbReference type="Proteomes" id="UP000051884"/>
    </source>
</evidence>
<evidence type="ECO:0000256" key="3">
    <source>
        <dbReference type="ARBA" id="ARBA00022598"/>
    </source>
</evidence>
<comment type="similarity">
    <text evidence="8">Belongs to the glutamate--cysteine ligase type 1 family.</text>
</comment>
<evidence type="ECO:0000256" key="4">
    <source>
        <dbReference type="ARBA" id="ARBA00022684"/>
    </source>
</evidence>
<evidence type="ECO:0000256" key="2">
    <source>
        <dbReference type="ARBA" id="ARBA00012220"/>
    </source>
</evidence>
<evidence type="ECO:0000256" key="1">
    <source>
        <dbReference type="ARBA" id="ARBA00005006"/>
    </source>
</evidence>
<dbReference type="EC" id="6.3.2.2" evidence="2 9"/>
<keyword evidence="3 8" id="KW-0436">Ligase</keyword>
<keyword evidence="5" id="KW-0547">Nucleotide-binding</keyword>